<organism evidence="3 4">
    <name type="scientific">Spirilliplanes yamanashiensis</name>
    <dbReference type="NCBI Taxonomy" id="42233"/>
    <lineage>
        <taxon>Bacteria</taxon>
        <taxon>Bacillati</taxon>
        <taxon>Actinomycetota</taxon>
        <taxon>Actinomycetes</taxon>
        <taxon>Micromonosporales</taxon>
        <taxon>Micromonosporaceae</taxon>
        <taxon>Spirilliplanes</taxon>
    </lineage>
</organism>
<comment type="caution">
    <text evidence="3">The sequence shown here is derived from an EMBL/GenBank/DDBJ whole genome shotgun (WGS) entry which is preliminary data.</text>
</comment>
<feature type="transmembrane region" description="Helical" evidence="2">
    <location>
        <begin position="80"/>
        <end position="102"/>
    </location>
</feature>
<feature type="compositionally biased region" description="Basic and acidic residues" evidence="1">
    <location>
        <begin position="420"/>
        <end position="433"/>
    </location>
</feature>
<feature type="transmembrane region" description="Helical" evidence="2">
    <location>
        <begin position="354"/>
        <end position="374"/>
    </location>
</feature>
<sequence length="433" mass="44489">MAYDEPSYRRHTSTGDGDGGGYRTGTFASPDYRARRSTQDYQPPVDYAQTEFGATEDLDENASRRGALAGPDPADGRDRIGIHLGWEVVLLLGAAAMGYLLWREDADALKGDALDTLLLSGAAIGLLALAAGLTLRAGVPNLAVGPIAIAAALHFAENGDRGVVPAAGQAVAVAVVGAVVIALIVVAFHVPGWVATLGGALAVVTYNQLRVAPVNVQGDFDPSNRAYFVFAGFAVLALGGGLLGVLPGVRRWLGRLRPTGDPAVRPGGAAALPVITSLVLSSVMAVGAGVLFAANATGPVAPRTGLEWTGIAVGAALIAGTSAYGRRGGIFGTLFAVVILTVFLDYAARRDLDIALFAIAAAALGAGLVVTRLVETYGRPLPAPGDDDDWQATTGTTASWSPAMPDTWSTAAPAQPSGGRADRWDDRWGTNAR</sequence>
<evidence type="ECO:0008006" key="5">
    <source>
        <dbReference type="Google" id="ProtNLM"/>
    </source>
</evidence>
<dbReference type="AlphaFoldDB" id="A0A8J3Y667"/>
<keyword evidence="4" id="KW-1185">Reference proteome</keyword>
<gene>
    <name evidence="3" type="ORF">Sya03_15910</name>
</gene>
<name>A0A8J3Y667_9ACTN</name>
<evidence type="ECO:0000256" key="1">
    <source>
        <dbReference type="SAM" id="MobiDB-lite"/>
    </source>
</evidence>
<dbReference type="EMBL" id="BOOY01000008">
    <property type="protein sequence ID" value="GIJ02239.1"/>
    <property type="molecule type" value="Genomic_DNA"/>
</dbReference>
<feature type="transmembrane region" description="Helical" evidence="2">
    <location>
        <begin position="163"/>
        <end position="188"/>
    </location>
</feature>
<feature type="compositionally biased region" description="Polar residues" evidence="1">
    <location>
        <begin position="391"/>
        <end position="400"/>
    </location>
</feature>
<proteinExistence type="predicted"/>
<accession>A0A8J3Y667</accession>
<reference evidence="3" key="1">
    <citation type="submission" date="2021-01" db="EMBL/GenBank/DDBJ databases">
        <title>Whole genome shotgun sequence of Spirilliplanes yamanashiensis NBRC 15828.</title>
        <authorList>
            <person name="Komaki H."/>
            <person name="Tamura T."/>
        </authorList>
    </citation>
    <scope>NUCLEOTIDE SEQUENCE</scope>
    <source>
        <strain evidence="3">NBRC 15828</strain>
    </source>
</reference>
<dbReference type="RefSeq" id="WP_203937542.1">
    <property type="nucleotide sequence ID" value="NZ_BAAAGJ010000019.1"/>
</dbReference>
<feature type="transmembrane region" description="Helical" evidence="2">
    <location>
        <begin position="331"/>
        <end position="348"/>
    </location>
</feature>
<dbReference type="Proteomes" id="UP000652013">
    <property type="component" value="Unassembled WGS sequence"/>
</dbReference>
<keyword evidence="2" id="KW-0812">Transmembrane</keyword>
<evidence type="ECO:0000313" key="3">
    <source>
        <dbReference type="EMBL" id="GIJ02239.1"/>
    </source>
</evidence>
<feature type="transmembrane region" description="Helical" evidence="2">
    <location>
        <begin position="270"/>
        <end position="294"/>
    </location>
</feature>
<protein>
    <recommendedName>
        <fullName evidence="5">ABC transporter permease</fullName>
    </recommendedName>
</protein>
<evidence type="ECO:0000313" key="4">
    <source>
        <dbReference type="Proteomes" id="UP000652013"/>
    </source>
</evidence>
<feature type="region of interest" description="Disordered" evidence="1">
    <location>
        <begin position="1"/>
        <end position="48"/>
    </location>
</feature>
<feature type="region of interest" description="Disordered" evidence="1">
    <location>
        <begin position="384"/>
        <end position="433"/>
    </location>
</feature>
<feature type="transmembrane region" description="Helical" evidence="2">
    <location>
        <begin position="226"/>
        <end position="249"/>
    </location>
</feature>
<keyword evidence="2" id="KW-0472">Membrane</keyword>
<evidence type="ECO:0000256" key="2">
    <source>
        <dbReference type="SAM" id="Phobius"/>
    </source>
</evidence>
<feature type="transmembrane region" description="Helical" evidence="2">
    <location>
        <begin position="114"/>
        <end position="133"/>
    </location>
</feature>
<feature type="transmembrane region" description="Helical" evidence="2">
    <location>
        <begin position="306"/>
        <end position="324"/>
    </location>
</feature>
<keyword evidence="2" id="KW-1133">Transmembrane helix</keyword>
<feature type="transmembrane region" description="Helical" evidence="2">
    <location>
        <begin position="139"/>
        <end position="156"/>
    </location>
</feature>